<reference evidence="3 4" key="1">
    <citation type="journal article" date="2010" name="Stand. Genomic Sci.">
        <title>Complete genome sequence of Denitrovibrio acetiphilus type strain (N2460).</title>
        <authorList>
            <person name="Kiss H."/>
            <person name="Lang E."/>
            <person name="Lapidus A."/>
            <person name="Copeland A."/>
            <person name="Nolan M."/>
            <person name="Glavina Del Rio T."/>
            <person name="Chen F."/>
            <person name="Lucas S."/>
            <person name="Tice H."/>
            <person name="Cheng J.F."/>
            <person name="Han C."/>
            <person name="Goodwin L."/>
            <person name="Pitluck S."/>
            <person name="Liolios K."/>
            <person name="Pati A."/>
            <person name="Ivanova N."/>
            <person name="Mavromatis K."/>
            <person name="Chen A."/>
            <person name="Palaniappan K."/>
            <person name="Land M."/>
            <person name="Hauser L."/>
            <person name="Chang Y.J."/>
            <person name="Jeffries C.D."/>
            <person name="Detter J.C."/>
            <person name="Brettin T."/>
            <person name="Spring S."/>
            <person name="Rohde M."/>
            <person name="Goker M."/>
            <person name="Woyke T."/>
            <person name="Bristow J."/>
            <person name="Eisen J.A."/>
            <person name="Markowitz V."/>
            <person name="Hugenholtz P."/>
            <person name="Kyrpides N.C."/>
            <person name="Klenk H.P."/>
        </authorList>
    </citation>
    <scope>NUCLEOTIDE SEQUENCE [LARGE SCALE GENOMIC DNA]</scope>
    <source>
        <strain evidence="4">DSM 12809 / NBRC 114555 / N2460</strain>
    </source>
</reference>
<dbReference type="HOGENOM" id="CLU_823151_0_0_0"/>
<organism evidence="3 4">
    <name type="scientific">Denitrovibrio acetiphilus (strain DSM 12809 / NBRC 114555 / N2460)</name>
    <dbReference type="NCBI Taxonomy" id="522772"/>
    <lineage>
        <taxon>Bacteria</taxon>
        <taxon>Pseudomonadati</taxon>
        <taxon>Deferribacterota</taxon>
        <taxon>Deferribacteres</taxon>
        <taxon>Deferribacterales</taxon>
        <taxon>Geovibrionaceae</taxon>
        <taxon>Denitrovibrio</taxon>
    </lineage>
</organism>
<dbReference type="GO" id="GO:0008168">
    <property type="term" value="F:methyltransferase activity"/>
    <property type="evidence" value="ECO:0007669"/>
    <property type="project" value="UniProtKB-KW"/>
</dbReference>
<dbReference type="Proteomes" id="UP000002012">
    <property type="component" value="Chromosome"/>
</dbReference>
<dbReference type="GO" id="GO:0032259">
    <property type="term" value="P:methylation"/>
    <property type="evidence" value="ECO:0007669"/>
    <property type="project" value="UniProtKB-KW"/>
</dbReference>
<protein>
    <submittedName>
        <fullName evidence="3">Methyltransferase FkbM family</fullName>
    </submittedName>
</protein>
<dbReference type="eggNOG" id="COG0220">
    <property type="taxonomic scope" value="Bacteria"/>
</dbReference>
<dbReference type="InterPro" id="IPR006342">
    <property type="entry name" value="FkbM_mtfrase"/>
</dbReference>
<evidence type="ECO:0000256" key="1">
    <source>
        <dbReference type="SAM" id="Coils"/>
    </source>
</evidence>
<dbReference type="NCBIfam" id="TIGR01444">
    <property type="entry name" value="fkbM_fam"/>
    <property type="match status" value="1"/>
</dbReference>
<dbReference type="InterPro" id="IPR029063">
    <property type="entry name" value="SAM-dependent_MTases_sf"/>
</dbReference>
<dbReference type="KEGG" id="dap:Dacet_2687"/>
<sequence length="337" mass="39078">MIIDVGANHGDFAIDAAERNPQEIVIAIEPIPELCDKISALIKNKNLQNVKIVRCAIDVEKRIDTLNVAKHADWGVSSLLEFNHDNISKDEYWKTRNDMYFDEKIEVEVKRMDDVLDELGINERINFIKIDVQGFDLNVLKSLGNKAELVDAGMIEVSIVKEEQLYVTDLADTVMDAFFWLSENNFEVYALKPNDPASKELNLFFRKKGIDHKEIEDRYNLKGIHMYDGKHYWHYPSDKLEFVEEKFVNTDNQLAKANNRIAAYQNLIKNLNQAILGTAEEQNDPDNYNLLHNTIRLAEDYKNVVARCESQERELQTLKKNLGVKLFIKMSEKLRRK</sequence>
<evidence type="ECO:0000313" key="4">
    <source>
        <dbReference type="Proteomes" id="UP000002012"/>
    </source>
</evidence>
<proteinExistence type="predicted"/>
<accession>D4H586</accession>
<dbReference type="Gene3D" id="3.40.50.150">
    <property type="entry name" value="Vaccinia Virus protein VP39"/>
    <property type="match status" value="1"/>
</dbReference>
<keyword evidence="3" id="KW-0808">Transferase</keyword>
<evidence type="ECO:0000313" key="3">
    <source>
        <dbReference type="EMBL" id="ADD69442.1"/>
    </source>
</evidence>
<dbReference type="STRING" id="522772.Dacet_2687"/>
<dbReference type="OrthoDB" id="9814604at2"/>
<dbReference type="PANTHER" id="PTHR34203">
    <property type="entry name" value="METHYLTRANSFERASE, FKBM FAMILY PROTEIN"/>
    <property type="match status" value="1"/>
</dbReference>
<gene>
    <name evidence="3" type="ordered locus">Dacet_2687</name>
</gene>
<keyword evidence="3" id="KW-0489">Methyltransferase</keyword>
<dbReference type="InParanoid" id="D4H586"/>
<dbReference type="RefSeq" id="WP_013011936.1">
    <property type="nucleotide sequence ID" value="NC_013943.1"/>
</dbReference>
<feature type="domain" description="Methyltransferase FkbM" evidence="2">
    <location>
        <begin position="4"/>
        <end position="164"/>
    </location>
</feature>
<feature type="coiled-coil region" evidence="1">
    <location>
        <begin position="240"/>
        <end position="274"/>
    </location>
</feature>
<dbReference type="PaxDb" id="522772-Dacet_2687"/>
<keyword evidence="1" id="KW-0175">Coiled coil</keyword>
<dbReference type="EMBL" id="CP001968">
    <property type="protein sequence ID" value="ADD69442.1"/>
    <property type="molecule type" value="Genomic_DNA"/>
</dbReference>
<keyword evidence="4" id="KW-1185">Reference proteome</keyword>
<dbReference type="InterPro" id="IPR052514">
    <property type="entry name" value="SAM-dependent_MTase"/>
</dbReference>
<dbReference type="PANTHER" id="PTHR34203:SF15">
    <property type="entry name" value="SLL1173 PROTEIN"/>
    <property type="match status" value="1"/>
</dbReference>
<name>D4H586_DENA2</name>
<dbReference type="SUPFAM" id="SSF53335">
    <property type="entry name" value="S-adenosyl-L-methionine-dependent methyltransferases"/>
    <property type="match status" value="1"/>
</dbReference>
<dbReference type="Pfam" id="PF05050">
    <property type="entry name" value="Methyltransf_21"/>
    <property type="match status" value="1"/>
</dbReference>
<evidence type="ECO:0000259" key="2">
    <source>
        <dbReference type="Pfam" id="PF05050"/>
    </source>
</evidence>
<dbReference type="AlphaFoldDB" id="D4H586"/>